<protein>
    <recommendedName>
        <fullName evidence="3">RING-type domain-containing protein</fullName>
    </recommendedName>
</protein>
<accession>A0AAU9ILI4</accession>
<evidence type="ECO:0008006" key="3">
    <source>
        <dbReference type="Google" id="ProtNLM"/>
    </source>
</evidence>
<comment type="caution">
    <text evidence="1">The sequence shown here is derived from an EMBL/GenBank/DDBJ whole genome shotgun (WGS) entry which is preliminary data.</text>
</comment>
<name>A0AAU9ILI4_9CILI</name>
<evidence type="ECO:0000313" key="1">
    <source>
        <dbReference type="EMBL" id="CAG9314308.1"/>
    </source>
</evidence>
<proteinExistence type="predicted"/>
<dbReference type="EMBL" id="CAJZBQ010000012">
    <property type="protein sequence ID" value="CAG9314308.1"/>
    <property type="molecule type" value="Genomic_DNA"/>
</dbReference>
<reference evidence="1" key="1">
    <citation type="submission" date="2021-09" db="EMBL/GenBank/DDBJ databases">
        <authorList>
            <consortium name="AG Swart"/>
            <person name="Singh M."/>
            <person name="Singh A."/>
            <person name="Seah K."/>
            <person name="Emmerich C."/>
        </authorList>
    </citation>
    <scope>NUCLEOTIDE SEQUENCE</scope>
    <source>
        <strain evidence="1">ATCC30299</strain>
    </source>
</reference>
<evidence type="ECO:0000313" key="2">
    <source>
        <dbReference type="Proteomes" id="UP001162131"/>
    </source>
</evidence>
<dbReference type="AlphaFoldDB" id="A0AAU9ILI4"/>
<gene>
    <name evidence="1" type="ORF">BSTOLATCC_MIC11319</name>
</gene>
<dbReference type="Proteomes" id="UP001162131">
    <property type="component" value="Unassembled WGS sequence"/>
</dbReference>
<sequence length="430" mass="49457">METFQKEEEIPISWNEELEPFTRLAYVSPKYLSFYLTLGISTLESLIIQGSSSTAQNCWDRLKTLNSILNDEDNFLIYQQLIELMSSSQEDANTKLCWLNEYMQNNQNNAAEGLAFSIKEIIDCYRRQYSLSVDNSQNVIIHDARILLQKFAEDVGLYIIVVNNWKKEVFYSDEFEAAPVINLFCDNLCWGILYHKDFISEIDTNNINRLPFLYIKEAPCAIPQSLAPDDITDEDSSESDAKTQSLNEAISLLSEIYSQVLIPKTTSAKVKYWLKNISNEIDPYELKNFERVLDEQKNNEFIHIKCSHGSESKKKYSCGKQHCSVCLKSYVLLQNYLRLPLEKCLCGIALPFNEVIKHQGKVCGVCKTMKPKKLFKKVSCFSHKICLACRVKSLREGNGSCPLGDREYSNDELKYLNTLSRDVLNYPLNL</sequence>
<organism evidence="1 2">
    <name type="scientific">Blepharisma stoltei</name>
    <dbReference type="NCBI Taxonomy" id="1481888"/>
    <lineage>
        <taxon>Eukaryota</taxon>
        <taxon>Sar</taxon>
        <taxon>Alveolata</taxon>
        <taxon>Ciliophora</taxon>
        <taxon>Postciliodesmatophora</taxon>
        <taxon>Heterotrichea</taxon>
        <taxon>Heterotrichida</taxon>
        <taxon>Blepharismidae</taxon>
        <taxon>Blepharisma</taxon>
    </lineage>
</organism>
<dbReference type="SUPFAM" id="SSF57850">
    <property type="entry name" value="RING/U-box"/>
    <property type="match status" value="1"/>
</dbReference>
<keyword evidence="2" id="KW-1185">Reference proteome</keyword>